<dbReference type="Pfam" id="PF00903">
    <property type="entry name" value="Glyoxalase"/>
    <property type="match status" value="1"/>
</dbReference>
<dbReference type="SUPFAM" id="SSF54593">
    <property type="entry name" value="Glyoxalase/Bleomycin resistance protein/Dihydroxybiphenyl dioxygenase"/>
    <property type="match status" value="1"/>
</dbReference>
<dbReference type="InterPro" id="IPR029068">
    <property type="entry name" value="Glyas_Bleomycin-R_OHBP_Dase"/>
</dbReference>
<dbReference type="InterPro" id="IPR004360">
    <property type="entry name" value="Glyas_Fos-R_dOase_dom"/>
</dbReference>
<sequence length="120" mass="14256">MIELLRFNHINVCVPPEKEEEARQFYVETMGWKEIPKPEVLRDGGGFWVQAGAIEWHVSLESGSKPSRRHVAFEVQSIEEAREYLDKRGIRIKEEKQFPGFIRFSFFDPFDNRIELMERL</sequence>
<name>A0ABT9W095_9BACI</name>
<dbReference type="Gene3D" id="3.10.180.10">
    <property type="entry name" value="2,3-Dihydroxybiphenyl 1,2-Dioxygenase, domain 1"/>
    <property type="match status" value="1"/>
</dbReference>
<dbReference type="Proteomes" id="UP001235840">
    <property type="component" value="Unassembled WGS sequence"/>
</dbReference>
<evidence type="ECO:0000313" key="3">
    <source>
        <dbReference type="Proteomes" id="UP001235840"/>
    </source>
</evidence>
<accession>A0ABT9W095</accession>
<organism evidence="2 3">
    <name type="scientific">Caldalkalibacillus horti</name>
    <dbReference type="NCBI Taxonomy" id="77523"/>
    <lineage>
        <taxon>Bacteria</taxon>
        <taxon>Bacillati</taxon>
        <taxon>Bacillota</taxon>
        <taxon>Bacilli</taxon>
        <taxon>Bacillales</taxon>
        <taxon>Bacillaceae</taxon>
        <taxon>Caldalkalibacillus</taxon>
    </lineage>
</organism>
<evidence type="ECO:0000259" key="1">
    <source>
        <dbReference type="PROSITE" id="PS51819"/>
    </source>
</evidence>
<dbReference type="PANTHER" id="PTHR39175">
    <property type="entry name" value="FAMILY PROTEIN, PUTATIVE (AFU_ORTHOLOGUE AFUA_3G15060)-RELATED"/>
    <property type="match status" value="1"/>
</dbReference>
<dbReference type="PROSITE" id="PS51819">
    <property type="entry name" value="VOC"/>
    <property type="match status" value="1"/>
</dbReference>
<keyword evidence="3" id="KW-1185">Reference proteome</keyword>
<protein>
    <submittedName>
        <fullName evidence="2">Catechol 2,3-dioxygenase-like lactoylglutathione lyase family enzyme</fullName>
    </submittedName>
</protein>
<comment type="caution">
    <text evidence="2">The sequence shown here is derived from an EMBL/GenBank/DDBJ whole genome shotgun (WGS) entry which is preliminary data.</text>
</comment>
<proteinExistence type="predicted"/>
<dbReference type="RefSeq" id="WP_307395069.1">
    <property type="nucleotide sequence ID" value="NZ_BAAADK010000047.1"/>
</dbReference>
<dbReference type="EMBL" id="JAUSTY010000010">
    <property type="protein sequence ID" value="MDQ0166673.1"/>
    <property type="molecule type" value="Genomic_DNA"/>
</dbReference>
<feature type="domain" description="VOC" evidence="1">
    <location>
        <begin position="6"/>
        <end position="119"/>
    </location>
</feature>
<dbReference type="InterPro" id="IPR037523">
    <property type="entry name" value="VOC_core"/>
</dbReference>
<reference evidence="2 3" key="1">
    <citation type="submission" date="2023-07" db="EMBL/GenBank/DDBJ databases">
        <title>Genomic Encyclopedia of Type Strains, Phase IV (KMG-IV): sequencing the most valuable type-strain genomes for metagenomic binning, comparative biology and taxonomic classification.</title>
        <authorList>
            <person name="Goeker M."/>
        </authorList>
    </citation>
    <scope>NUCLEOTIDE SEQUENCE [LARGE SCALE GENOMIC DNA]</scope>
    <source>
        <strain evidence="2 3">DSM 12751</strain>
    </source>
</reference>
<dbReference type="PANTHER" id="PTHR39175:SF1">
    <property type="entry name" value="FAMILY PROTEIN, PUTATIVE (AFU_ORTHOLOGUE AFUA_3G15060)-RELATED"/>
    <property type="match status" value="1"/>
</dbReference>
<gene>
    <name evidence="2" type="ORF">J2S11_002589</name>
</gene>
<evidence type="ECO:0000313" key="2">
    <source>
        <dbReference type="EMBL" id="MDQ0166673.1"/>
    </source>
</evidence>